<dbReference type="GO" id="GO:0004553">
    <property type="term" value="F:hydrolase activity, hydrolyzing O-glycosyl compounds"/>
    <property type="evidence" value="ECO:0007669"/>
    <property type="project" value="InterPro"/>
</dbReference>
<dbReference type="Gene3D" id="2.60.40.1180">
    <property type="entry name" value="Golgi alpha-mannosidase II"/>
    <property type="match status" value="1"/>
</dbReference>
<organism evidence="8 9">
    <name type="scientific">Rhodococcus maanshanensis</name>
    <dbReference type="NCBI Taxonomy" id="183556"/>
    <lineage>
        <taxon>Bacteria</taxon>
        <taxon>Bacillati</taxon>
        <taxon>Actinomycetota</taxon>
        <taxon>Actinomycetes</taxon>
        <taxon>Mycobacteriales</taxon>
        <taxon>Nocardiaceae</taxon>
        <taxon>Rhodococcus</taxon>
    </lineage>
</organism>
<dbReference type="PROSITE" id="PS00659">
    <property type="entry name" value="GLYCOSYL_HYDROL_F5"/>
    <property type="match status" value="1"/>
</dbReference>
<keyword evidence="5" id="KW-0472">Membrane</keyword>
<keyword evidence="3 4" id="KW-0326">Glycosidase</keyword>
<comment type="similarity">
    <text evidence="1 4">Belongs to the glycosyl hydrolase 5 (cellulase A) family.</text>
</comment>
<dbReference type="InterPro" id="IPR052066">
    <property type="entry name" value="Glycosphingolipid_Hydrolases"/>
</dbReference>
<dbReference type="InterPro" id="IPR013780">
    <property type="entry name" value="Glyco_hydro_b"/>
</dbReference>
<evidence type="ECO:0000256" key="1">
    <source>
        <dbReference type="ARBA" id="ARBA00005641"/>
    </source>
</evidence>
<dbReference type="InterPro" id="IPR001547">
    <property type="entry name" value="Glyco_hydro_5"/>
</dbReference>
<keyword evidence="5" id="KW-1133">Transmembrane helix</keyword>
<protein>
    <submittedName>
        <fullName evidence="8">Endoglycosylceramidase</fullName>
    </submittedName>
</protein>
<dbReference type="AlphaFoldDB" id="A0A1H7TPG2"/>
<dbReference type="SUPFAM" id="SSF51445">
    <property type="entry name" value="(Trans)glycosidases"/>
    <property type="match status" value="1"/>
</dbReference>
<evidence type="ECO:0000313" key="8">
    <source>
        <dbReference type="EMBL" id="SEL86583.1"/>
    </source>
</evidence>
<evidence type="ECO:0000256" key="4">
    <source>
        <dbReference type="RuleBase" id="RU361153"/>
    </source>
</evidence>
<dbReference type="Gene3D" id="3.20.20.80">
    <property type="entry name" value="Glycosidases"/>
    <property type="match status" value="1"/>
</dbReference>
<feature type="transmembrane region" description="Helical" evidence="5">
    <location>
        <begin position="12"/>
        <end position="33"/>
    </location>
</feature>
<accession>A0A1H7TPG2</accession>
<feature type="domain" description="Glycoside hydrolase family 5" evidence="6">
    <location>
        <begin position="48"/>
        <end position="374"/>
    </location>
</feature>
<dbReference type="InterPro" id="IPR041036">
    <property type="entry name" value="GH5_C"/>
</dbReference>
<dbReference type="GO" id="GO:1901136">
    <property type="term" value="P:carbohydrate derivative catabolic process"/>
    <property type="evidence" value="ECO:0007669"/>
    <property type="project" value="UniProtKB-ARBA"/>
</dbReference>
<dbReference type="PANTHER" id="PTHR31308:SF3">
    <property type="entry name" value="ENDOGLYCOCERAMIDASE"/>
    <property type="match status" value="1"/>
</dbReference>
<evidence type="ECO:0000259" key="6">
    <source>
        <dbReference type="Pfam" id="PF00150"/>
    </source>
</evidence>
<name>A0A1H7TPG2_9NOCA</name>
<reference evidence="9" key="1">
    <citation type="submission" date="2016-10" db="EMBL/GenBank/DDBJ databases">
        <authorList>
            <person name="Varghese N."/>
            <person name="Submissions S."/>
        </authorList>
    </citation>
    <scope>NUCLEOTIDE SEQUENCE [LARGE SCALE GENOMIC DNA]</scope>
    <source>
        <strain evidence="9">DSM 44675</strain>
    </source>
</reference>
<evidence type="ECO:0000256" key="5">
    <source>
        <dbReference type="SAM" id="Phobius"/>
    </source>
</evidence>
<dbReference type="Pfam" id="PF00150">
    <property type="entry name" value="Cellulase"/>
    <property type="match status" value="1"/>
</dbReference>
<keyword evidence="2 4" id="KW-0378">Hydrolase</keyword>
<dbReference type="Proteomes" id="UP000198677">
    <property type="component" value="Unassembled WGS sequence"/>
</dbReference>
<evidence type="ECO:0000313" key="9">
    <source>
        <dbReference type="Proteomes" id="UP000198677"/>
    </source>
</evidence>
<dbReference type="InterPro" id="IPR017853">
    <property type="entry name" value="GH"/>
</dbReference>
<dbReference type="Pfam" id="PF18564">
    <property type="entry name" value="Glyco_hydro_5_C"/>
    <property type="match status" value="1"/>
</dbReference>
<keyword evidence="5" id="KW-0812">Transmembrane</keyword>
<evidence type="ECO:0000259" key="7">
    <source>
        <dbReference type="Pfam" id="PF18564"/>
    </source>
</evidence>
<evidence type="ECO:0000256" key="3">
    <source>
        <dbReference type="ARBA" id="ARBA00023295"/>
    </source>
</evidence>
<dbReference type="PANTHER" id="PTHR31308">
    <property type="match status" value="1"/>
</dbReference>
<proteinExistence type="inferred from homology"/>
<dbReference type="InterPro" id="IPR018087">
    <property type="entry name" value="Glyco_hydro_5_CS"/>
</dbReference>
<dbReference type="GO" id="GO:0000272">
    <property type="term" value="P:polysaccharide catabolic process"/>
    <property type="evidence" value="ECO:0007669"/>
    <property type="project" value="InterPro"/>
</dbReference>
<gene>
    <name evidence="8" type="ORF">SAMN05444583_11646</name>
</gene>
<dbReference type="EMBL" id="FOAW01000016">
    <property type="protein sequence ID" value="SEL86583.1"/>
    <property type="molecule type" value="Genomic_DNA"/>
</dbReference>
<evidence type="ECO:0000256" key="2">
    <source>
        <dbReference type="ARBA" id="ARBA00022801"/>
    </source>
</evidence>
<keyword evidence="9" id="KW-1185">Reference proteome</keyword>
<feature type="domain" description="Glycoside hydrolase family 5 C-terminal" evidence="7">
    <location>
        <begin position="399"/>
        <end position="476"/>
    </location>
</feature>
<dbReference type="GO" id="GO:0016042">
    <property type="term" value="P:lipid catabolic process"/>
    <property type="evidence" value="ECO:0007669"/>
    <property type="project" value="UniProtKB-ARBA"/>
</dbReference>
<sequence length="481" mass="52129">MQKVECESVRRIRVVSLVAAGALVLAGGVGAVLRSDPAPAESYLTDDQGRSLVLRGFNTASSAKSTPDGMPDFTEADLEREHADMGTNFVRFLISWRSVEPEPGVHSQEYLDRVEERIGWYADRGYHVMLDMHQDLWSGAITPDGKTGNGAPAWATYMDGLPVGSHDMWEQYYLDPGVIRAFDNFWDTTGAHPELSEHYANAWRAVAERFADHPAVVAYDLMNEPYGGTLQGPVFEAGPLTALYQKSTDAIRTVDQDTWVCVAPQAMGTNWGTPSGLGAITDNREGDQRIAYCPHIYPLPMDLGGGYEGTSRDLVDATVASWRGNTLRTAAALGDAPIILGEFGLDTTLPGALDYVDRIYATAAEIGAGVSYWSRDPGPWGPYGEDGTARNLVTALDTPYPRAVAGTPITWAASGDRLELTFRPDRDVSAPTEIYLPRSGFPAGVTVDGGEVLTWDQQSRLLTLRPPQSGEDVTVTLTPAP</sequence>